<keyword evidence="1" id="KW-0812">Transmembrane</keyword>
<protein>
    <submittedName>
        <fullName evidence="2">Uncharacterized protein</fullName>
    </submittedName>
</protein>
<dbReference type="RefSeq" id="WP_091916637.1">
    <property type="nucleotide sequence ID" value="NZ_FOIQ01000005.1"/>
</dbReference>
<keyword evidence="3" id="KW-1185">Reference proteome</keyword>
<name>A0A1I0Q4A3_9BACT</name>
<dbReference type="AlphaFoldDB" id="A0A1I0Q4A3"/>
<evidence type="ECO:0000256" key="1">
    <source>
        <dbReference type="SAM" id="Phobius"/>
    </source>
</evidence>
<reference evidence="2 3" key="1">
    <citation type="submission" date="2016-10" db="EMBL/GenBank/DDBJ databases">
        <authorList>
            <person name="de Groot N.N."/>
        </authorList>
    </citation>
    <scope>NUCLEOTIDE SEQUENCE [LARGE SCALE GENOMIC DNA]</scope>
    <source>
        <strain evidence="2 3">TC2-24</strain>
    </source>
</reference>
<evidence type="ECO:0000313" key="2">
    <source>
        <dbReference type="EMBL" id="SEW21722.1"/>
    </source>
</evidence>
<keyword evidence="1" id="KW-1133">Transmembrane helix</keyword>
<organism evidence="2 3">
    <name type="scientific">Prevotella aff. ruminicola Tc2-24</name>
    <dbReference type="NCBI Taxonomy" id="81582"/>
    <lineage>
        <taxon>Bacteria</taxon>
        <taxon>Pseudomonadati</taxon>
        <taxon>Bacteroidota</taxon>
        <taxon>Bacteroidia</taxon>
        <taxon>Bacteroidales</taxon>
        <taxon>Prevotellaceae</taxon>
        <taxon>Prevotella</taxon>
    </lineage>
</organism>
<dbReference type="Proteomes" id="UP000199373">
    <property type="component" value="Unassembled WGS sequence"/>
</dbReference>
<keyword evidence="1" id="KW-0472">Membrane</keyword>
<gene>
    <name evidence="2" type="ORF">SAMN04487850_2220</name>
</gene>
<dbReference type="EMBL" id="FOIQ01000005">
    <property type="protein sequence ID" value="SEW21722.1"/>
    <property type="molecule type" value="Genomic_DNA"/>
</dbReference>
<accession>A0A1I0Q4A3</accession>
<sequence>MKTRNKIALAAFIILVVGIVAYITIPFPKFEQIDVRDYTAPSDKKGTFRFRLYDYHHYIYVHKGMSFREIPCYSGDGSKHILDIKFNWDNSISISEKDHKTILHIDSIHCERTLSYIIGYHVGNEYVFEDVPEEAYFESISFHDCKQICDSVSYMVCDSKQRCDSVPYMITLYRQKRSLPNGPKRYGFELYIDNQRLSTGNMQNEHVFEY</sequence>
<feature type="transmembrane region" description="Helical" evidence="1">
    <location>
        <begin position="7"/>
        <end position="25"/>
    </location>
</feature>
<proteinExistence type="predicted"/>
<evidence type="ECO:0000313" key="3">
    <source>
        <dbReference type="Proteomes" id="UP000199373"/>
    </source>
</evidence>